<evidence type="ECO:0000256" key="6">
    <source>
        <dbReference type="SAM" id="MobiDB-lite"/>
    </source>
</evidence>
<dbReference type="Proteomes" id="UP000812966">
    <property type="component" value="Unassembled WGS sequence"/>
</dbReference>
<dbReference type="InterPro" id="IPR001609">
    <property type="entry name" value="Myosin_head_motor_dom-like"/>
</dbReference>
<evidence type="ECO:0000256" key="5">
    <source>
        <dbReference type="ARBA" id="ARBA00023203"/>
    </source>
</evidence>
<evidence type="ECO:0000256" key="1">
    <source>
        <dbReference type="ARBA" id="ARBA00022741"/>
    </source>
</evidence>
<feature type="region of interest" description="Disordered" evidence="6">
    <location>
        <begin position="648"/>
        <end position="704"/>
    </location>
</feature>
<dbReference type="AlphaFoldDB" id="A0A8K0NJY0"/>
<keyword evidence="9" id="KW-1185">Reference proteome</keyword>
<comment type="caution">
    <text evidence="8">The sequence shown here is derived from an EMBL/GenBank/DDBJ whole genome shotgun (WGS) entry which is preliminary data.</text>
</comment>
<keyword evidence="5" id="KW-0009">Actin-binding</keyword>
<dbReference type="GO" id="GO:0016459">
    <property type="term" value="C:myosin complex"/>
    <property type="evidence" value="ECO:0007669"/>
    <property type="project" value="UniProtKB-KW"/>
</dbReference>
<evidence type="ECO:0000256" key="3">
    <source>
        <dbReference type="ARBA" id="ARBA00023123"/>
    </source>
</evidence>
<feature type="compositionally biased region" description="Low complexity" evidence="6">
    <location>
        <begin position="669"/>
        <end position="684"/>
    </location>
</feature>
<dbReference type="PANTHER" id="PTHR13140">
    <property type="entry name" value="MYOSIN"/>
    <property type="match status" value="1"/>
</dbReference>
<dbReference type="GO" id="GO:0007015">
    <property type="term" value="P:actin filament organization"/>
    <property type="evidence" value="ECO:0007669"/>
    <property type="project" value="TreeGrafter"/>
</dbReference>
<accession>A0A8K0NJY0</accession>
<dbReference type="SUPFAM" id="SSF52540">
    <property type="entry name" value="P-loop containing nucleoside triphosphate hydrolases"/>
    <property type="match status" value="1"/>
</dbReference>
<keyword evidence="1" id="KW-0547">Nucleotide-binding</keyword>
<feature type="region of interest" description="Disordered" evidence="6">
    <location>
        <begin position="433"/>
        <end position="455"/>
    </location>
</feature>
<evidence type="ECO:0000256" key="4">
    <source>
        <dbReference type="ARBA" id="ARBA00023175"/>
    </source>
</evidence>
<organism evidence="8 9">
    <name type="scientific">Filobasidium floriforme</name>
    <dbReference type="NCBI Taxonomy" id="5210"/>
    <lineage>
        <taxon>Eukaryota</taxon>
        <taxon>Fungi</taxon>
        <taxon>Dikarya</taxon>
        <taxon>Basidiomycota</taxon>
        <taxon>Agaricomycotina</taxon>
        <taxon>Tremellomycetes</taxon>
        <taxon>Filobasidiales</taxon>
        <taxon>Filobasidiaceae</taxon>
        <taxon>Filobasidium</taxon>
    </lineage>
</organism>
<dbReference type="PRINTS" id="PR00193">
    <property type="entry name" value="MYOSINHEAVY"/>
</dbReference>
<gene>
    <name evidence="8" type="ORF">FFLO_07159</name>
</gene>
<dbReference type="GO" id="GO:0005524">
    <property type="term" value="F:ATP binding"/>
    <property type="evidence" value="ECO:0007669"/>
    <property type="project" value="UniProtKB-KW"/>
</dbReference>
<dbReference type="SMART" id="SM00242">
    <property type="entry name" value="MYSc"/>
    <property type="match status" value="1"/>
</dbReference>
<evidence type="ECO:0000259" key="7">
    <source>
        <dbReference type="SMART" id="SM00242"/>
    </source>
</evidence>
<protein>
    <recommendedName>
        <fullName evidence="7">Myosin motor domain-containing protein</fullName>
    </recommendedName>
</protein>
<dbReference type="InterPro" id="IPR036961">
    <property type="entry name" value="Kinesin_motor_dom_sf"/>
</dbReference>
<evidence type="ECO:0000313" key="9">
    <source>
        <dbReference type="Proteomes" id="UP000812966"/>
    </source>
</evidence>
<keyword evidence="3" id="KW-0518">Myosin</keyword>
<dbReference type="GO" id="GO:0051015">
    <property type="term" value="F:actin filament binding"/>
    <property type="evidence" value="ECO:0007669"/>
    <property type="project" value="TreeGrafter"/>
</dbReference>
<dbReference type="EMBL" id="JABELV010000413">
    <property type="protein sequence ID" value="KAG7527213.1"/>
    <property type="molecule type" value="Genomic_DNA"/>
</dbReference>
<dbReference type="InterPro" id="IPR027417">
    <property type="entry name" value="P-loop_NTPase"/>
</dbReference>
<dbReference type="GO" id="GO:0005737">
    <property type="term" value="C:cytoplasm"/>
    <property type="evidence" value="ECO:0007669"/>
    <property type="project" value="TreeGrafter"/>
</dbReference>
<sequence length="871" mass="97671">MFSFDPQDSTNRARRNQTIIALGESGSGKSTLLRKTINQMFVTKNLLQDTLVERLDQRMKLAEILGNAKTSNNDDSSRMGKLIEIFQGAKGLDFILRPLMLEEGRLRYLRPTKKQPASQSSSDSKEQDAKQEPPAPERSFHIFSHLATKGHPVFDEFPELLDNVEADQDPETWRWMEATIKSLGMNVDVVWNLVAATWLLAVAEELSSPQIALARTYLQMDPEFNLTKSLTQLAREMNVDEREAIFVFSKCVYRGLFGLLVPLHQPDRPEGTLGPSLFFVDICGAEVLRENRLQQLLINDCNDKMDAEYKRLAISHLPGIKKHQRVPTYSGVSLTSETPKETLLRDIMACSSNKNMSSALEKYKGRTKGSNVTYNPKELQAKNGLKVVHANGQVPYLWSSFLGDKIDAPGKDRIGACKAFQAVFVSESRAAESSNLSNENRGKQPSQAPVRSHRDVVGNYQRDWTKLKATLSSKQVLFLRCIKAHSKLEPWAPEKDLVQRQVESLGVAQILDFLRDLPGRCSDTVDVFERKFGSLAIDGPGRVGKLSDISKLKVGERLASELIREHNGIVYYSANLRNTFRDLLAAREAAAIEAQRKRTAELEKQRKLEAERAEQADKLEAQRKLEAERGKQAAQLEAQRKLEIEREKQAEARRHEERVAAEPTAITDSSAVSRVSVAASSTVVDELQPEPTPSRGDKQAALTPAPARMLSTRNAAEAGLKGILGSILEDWSRNSDVKTRWHHEERFQCTILVEIEKKMYSSGVDAGKKHALEFHDYLLNATRQCRRTKTGSRKQIDSSPELEVVVDRVFAFLEAQYTILALSTLCEGATELRARSFGIEMSPEVCEALVSSNVWRLLVLAAQDSRPDLFS</sequence>
<dbReference type="Gene3D" id="1.20.120.720">
    <property type="entry name" value="Myosin VI head, motor domain, U50 subdomain"/>
    <property type="match status" value="1"/>
</dbReference>
<dbReference type="Gene3D" id="3.40.850.10">
    <property type="entry name" value="Kinesin motor domain"/>
    <property type="match status" value="2"/>
</dbReference>
<evidence type="ECO:0000256" key="2">
    <source>
        <dbReference type="ARBA" id="ARBA00022840"/>
    </source>
</evidence>
<dbReference type="Gene3D" id="1.20.58.530">
    <property type="match status" value="1"/>
</dbReference>
<keyword evidence="2" id="KW-0067">ATP-binding</keyword>
<feature type="compositionally biased region" description="Polar residues" evidence="6">
    <location>
        <begin position="433"/>
        <end position="449"/>
    </location>
</feature>
<proteinExistence type="predicted"/>
<dbReference type="GO" id="GO:0000146">
    <property type="term" value="F:microfilament motor activity"/>
    <property type="evidence" value="ECO:0007669"/>
    <property type="project" value="TreeGrafter"/>
</dbReference>
<dbReference type="PANTHER" id="PTHR13140:SF706">
    <property type="entry name" value="DILUTE CLASS UNCONVENTIONAL MYOSIN, ISOFORM C"/>
    <property type="match status" value="1"/>
</dbReference>
<name>A0A8K0NJY0_9TREE</name>
<feature type="compositionally biased region" description="Basic and acidic residues" evidence="6">
    <location>
        <begin position="648"/>
        <end position="660"/>
    </location>
</feature>
<keyword evidence="4" id="KW-0505">Motor protein</keyword>
<evidence type="ECO:0000313" key="8">
    <source>
        <dbReference type="EMBL" id="KAG7527213.1"/>
    </source>
</evidence>
<dbReference type="GO" id="GO:0016020">
    <property type="term" value="C:membrane"/>
    <property type="evidence" value="ECO:0007669"/>
    <property type="project" value="TreeGrafter"/>
</dbReference>
<feature type="domain" description="Myosin motor" evidence="7">
    <location>
        <begin position="1"/>
        <end position="555"/>
    </location>
</feature>
<reference evidence="8" key="1">
    <citation type="submission" date="2020-04" db="EMBL/GenBank/DDBJ databases">
        <title>Analysis of mating type loci in Filobasidium floriforme.</title>
        <authorList>
            <person name="Nowrousian M."/>
        </authorList>
    </citation>
    <scope>NUCLEOTIDE SEQUENCE</scope>
    <source>
        <strain evidence="8">CBS 6242</strain>
    </source>
</reference>
<feature type="region of interest" description="Disordered" evidence="6">
    <location>
        <begin position="110"/>
        <end position="136"/>
    </location>
</feature>
<dbReference type="Pfam" id="PF00063">
    <property type="entry name" value="Myosin_head"/>
    <property type="match status" value="2"/>
</dbReference>